<reference evidence="1" key="1">
    <citation type="submission" date="2022-07" db="EMBL/GenBank/DDBJ databases">
        <title>Phylogenomic reconstructions and comparative analyses of Kickxellomycotina fungi.</title>
        <authorList>
            <person name="Reynolds N.K."/>
            <person name="Stajich J.E."/>
            <person name="Barry K."/>
            <person name="Grigoriev I.V."/>
            <person name="Crous P."/>
            <person name="Smith M.E."/>
        </authorList>
    </citation>
    <scope>NUCLEOTIDE SEQUENCE</scope>
    <source>
        <strain evidence="1">BCRC 34780</strain>
    </source>
</reference>
<keyword evidence="2" id="KW-1185">Reference proteome</keyword>
<protein>
    <submittedName>
        <fullName evidence="1">Uncharacterized protein</fullName>
    </submittedName>
</protein>
<gene>
    <name evidence="1" type="ORF">H4R21_002096</name>
</gene>
<name>A0ACC1L8Z1_9FUNG</name>
<sequence>MNQNPFAFFAPDAGGYPQLQESLGQAAYLDARGAINLKEGSLPTSSLSHASHDTDSSPSTPSKQRKSERRTPKSKAEVSERMRRWRSENAEKNRLNDLRCRVYRQARIRFGKDPTPERESWIQSEIFRRLERRRLREVMKGNGSVPAPTAIANPVSMGMGHMSGGPITRSRSTVHPFPVHMSSAQPGVPDHAMGFPASPYSMMAGGGLYGSGQPIAQGQQYAHADGMHHLGPHGYPGFAHHPHMQQQQQHPQPYQQPQHHSTHFAPPHGYGHLQQQPHHHQHHHHSNHPHNQHQQLLQQHQQQQQQMLQHQHQQHQMLQQQEQEQELIAGAPGTLPSTDLYGDLKFINPLYPTRLLPPSNGSGGSAGQAASGLYPEDAQQYMAQPPAQPTMGAQLSAANGASTHSVPSQQPSHELATSDAAAAAVAAAAVAVADFSGSFQLPPAPSQSMYQYYPDSVAAFEPPVDAPEHQQGQLHSSPPTPTDAERSHPPQYTLHAPDNPVYAVMSSSPPLSGAVAAARASSAFTSLSMVDPITGSTLGGSQAAAAAAHASCANPVGCASLTDIKQGAHASAGGPAVAVVGAAQSGSTDLEPSSVEMHGAHIASSPSLNDVASNLFSLRQIAQPVAGSLEDRIGGETPAANGGLIAVAAAAASMDSQGEGDAHQPQQVDAHHLRRGMVQSPFSLGVVPDNIQFQNFS</sequence>
<evidence type="ECO:0000313" key="1">
    <source>
        <dbReference type="EMBL" id="KAJ2803273.1"/>
    </source>
</evidence>
<comment type="caution">
    <text evidence="1">The sequence shown here is derived from an EMBL/GenBank/DDBJ whole genome shotgun (WGS) entry which is preliminary data.</text>
</comment>
<dbReference type="EMBL" id="JANBUN010000501">
    <property type="protein sequence ID" value="KAJ2803273.1"/>
    <property type="molecule type" value="Genomic_DNA"/>
</dbReference>
<accession>A0ACC1L8Z1</accession>
<organism evidence="1 2">
    <name type="scientific">Coemansia helicoidea</name>
    <dbReference type="NCBI Taxonomy" id="1286919"/>
    <lineage>
        <taxon>Eukaryota</taxon>
        <taxon>Fungi</taxon>
        <taxon>Fungi incertae sedis</taxon>
        <taxon>Zoopagomycota</taxon>
        <taxon>Kickxellomycotina</taxon>
        <taxon>Kickxellomycetes</taxon>
        <taxon>Kickxellales</taxon>
        <taxon>Kickxellaceae</taxon>
        <taxon>Coemansia</taxon>
    </lineage>
</organism>
<dbReference type="Proteomes" id="UP001140087">
    <property type="component" value="Unassembled WGS sequence"/>
</dbReference>
<evidence type="ECO:0000313" key="2">
    <source>
        <dbReference type="Proteomes" id="UP001140087"/>
    </source>
</evidence>
<proteinExistence type="predicted"/>